<feature type="domain" description="DNA replication complex GINS protein PSF3 N-terminal" evidence="6">
    <location>
        <begin position="5"/>
        <end position="55"/>
    </location>
</feature>
<protein>
    <recommendedName>
        <fullName evidence="9">GINS subunit domain-containing protein</fullName>
    </recommendedName>
</protein>
<evidence type="ECO:0008006" key="9">
    <source>
        <dbReference type="Google" id="ProtNLM"/>
    </source>
</evidence>
<dbReference type="Pfam" id="PF22466">
    <property type="entry name" value="PSF3_N"/>
    <property type="match status" value="1"/>
</dbReference>
<dbReference type="AlphaFoldDB" id="A0AAU9S613"/>
<evidence type="ECO:0000256" key="2">
    <source>
        <dbReference type="ARBA" id="ARBA00006343"/>
    </source>
</evidence>
<proteinExistence type="inferred from homology"/>
<keyword evidence="4" id="KW-0539">Nucleus</keyword>
<evidence type="ECO:0000313" key="7">
    <source>
        <dbReference type="EMBL" id="CAH2056785.1"/>
    </source>
</evidence>
<dbReference type="PANTHER" id="PTHR22768">
    <property type="entry name" value="DNA REPLICATION COMPLEX GINS PROTEIN PSF3"/>
    <property type="match status" value="1"/>
</dbReference>
<evidence type="ECO:0000256" key="3">
    <source>
        <dbReference type="ARBA" id="ARBA00022705"/>
    </source>
</evidence>
<dbReference type="CDD" id="cd21693">
    <property type="entry name" value="GINS_B_Psf3"/>
    <property type="match status" value="1"/>
</dbReference>
<dbReference type="InterPro" id="IPR055221">
    <property type="entry name" value="PSF3_N"/>
</dbReference>
<dbReference type="InterPro" id="IPR021151">
    <property type="entry name" value="GINS_A"/>
</dbReference>
<dbReference type="Pfam" id="PF05916">
    <property type="entry name" value="Sld5"/>
    <property type="match status" value="1"/>
</dbReference>
<evidence type="ECO:0000259" key="6">
    <source>
        <dbReference type="Pfam" id="PF22466"/>
    </source>
</evidence>
<evidence type="ECO:0000313" key="8">
    <source>
        <dbReference type="Proteomes" id="UP000836841"/>
    </source>
</evidence>
<evidence type="ECO:0000256" key="4">
    <source>
        <dbReference type="ARBA" id="ARBA00023242"/>
    </source>
</evidence>
<accession>A0AAU9S613</accession>
<feature type="domain" description="GINS subunit" evidence="5">
    <location>
        <begin position="69"/>
        <end position="164"/>
    </location>
</feature>
<name>A0AAU9S613_THLAR</name>
<dbReference type="CDD" id="cd11713">
    <property type="entry name" value="GINS_A_psf3"/>
    <property type="match status" value="1"/>
</dbReference>
<reference evidence="7 8" key="1">
    <citation type="submission" date="2022-03" db="EMBL/GenBank/DDBJ databases">
        <authorList>
            <person name="Nunn A."/>
            <person name="Chopra R."/>
            <person name="Nunn A."/>
            <person name="Contreras Garrido A."/>
        </authorList>
    </citation>
    <scope>NUCLEOTIDE SEQUENCE [LARGE SCALE GENOMIC DNA]</scope>
</reference>
<evidence type="ECO:0000256" key="1">
    <source>
        <dbReference type="ARBA" id="ARBA00004123"/>
    </source>
</evidence>
<sequence>MSQYYNIDDILAEEELVPAVFQVAANVRLFDSSDDSNKVEPGSKVELPFWLACELHLRQAVSINLPTCFNQKTREELAADAAHVNLKNRCPYFYELGQKLLSLVGDRTIGPLLLATFQKRYKEVLIKAQTVALAVAPKFLTLLTREEIKLYEVAQSSMAAFKKWRVGGPRFQKAYVIGKKRKPLD</sequence>
<keyword evidence="3" id="KW-0235">DNA replication</keyword>
<gene>
    <name evidence="7" type="ORF">TAV2_LOCUS11995</name>
</gene>
<dbReference type="InterPro" id="IPR038437">
    <property type="entry name" value="GINS_Psf3_sf"/>
</dbReference>
<comment type="subcellular location">
    <subcellularLocation>
        <location evidence="1">Nucleus</location>
    </subcellularLocation>
</comment>
<keyword evidence="8" id="KW-1185">Reference proteome</keyword>
<dbReference type="GO" id="GO:1902975">
    <property type="term" value="P:mitotic DNA replication initiation"/>
    <property type="evidence" value="ECO:0007669"/>
    <property type="project" value="TreeGrafter"/>
</dbReference>
<dbReference type="SUPFAM" id="SSF160059">
    <property type="entry name" value="PriA/YqbF domain"/>
    <property type="match status" value="1"/>
</dbReference>
<dbReference type="Gene3D" id="1.20.58.2050">
    <property type="match status" value="1"/>
</dbReference>
<dbReference type="InterPro" id="IPR036224">
    <property type="entry name" value="GINS_bundle-like_dom_sf"/>
</dbReference>
<dbReference type="InterPro" id="IPR010492">
    <property type="entry name" value="GINS_Psf3"/>
</dbReference>
<dbReference type="PANTHER" id="PTHR22768:SF0">
    <property type="entry name" value="DNA REPLICATION COMPLEX GINS PROTEIN PSF3"/>
    <property type="match status" value="1"/>
</dbReference>
<dbReference type="EMBL" id="CAJVSB020000563">
    <property type="protein sequence ID" value="CAH2056785.1"/>
    <property type="molecule type" value="Genomic_DNA"/>
</dbReference>
<dbReference type="SUPFAM" id="SSF158573">
    <property type="entry name" value="GINS helical bundle-like"/>
    <property type="match status" value="1"/>
</dbReference>
<comment type="similarity">
    <text evidence="2">Belongs to the GINS3/PSF3 family.</text>
</comment>
<comment type="caution">
    <text evidence="7">The sequence shown here is derived from an EMBL/GenBank/DDBJ whole genome shotgun (WGS) entry which is preliminary data.</text>
</comment>
<dbReference type="GO" id="GO:0000811">
    <property type="term" value="C:GINS complex"/>
    <property type="evidence" value="ECO:0007669"/>
    <property type="project" value="TreeGrafter"/>
</dbReference>
<evidence type="ECO:0000259" key="5">
    <source>
        <dbReference type="Pfam" id="PF05916"/>
    </source>
</evidence>
<dbReference type="Proteomes" id="UP000836841">
    <property type="component" value="Unassembled WGS sequence"/>
</dbReference>
<organism evidence="7 8">
    <name type="scientific">Thlaspi arvense</name>
    <name type="common">Field penny-cress</name>
    <dbReference type="NCBI Taxonomy" id="13288"/>
    <lineage>
        <taxon>Eukaryota</taxon>
        <taxon>Viridiplantae</taxon>
        <taxon>Streptophyta</taxon>
        <taxon>Embryophyta</taxon>
        <taxon>Tracheophyta</taxon>
        <taxon>Spermatophyta</taxon>
        <taxon>Magnoliopsida</taxon>
        <taxon>eudicotyledons</taxon>
        <taxon>Gunneridae</taxon>
        <taxon>Pentapetalae</taxon>
        <taxon>rosids</taxon>
        <taxon>malvids</taxon>
        <taxon>Brassicales</taxon>
        <taxon>Brassicaceae</taxon>
        <taxon>Thlaspideae</taxon>
        <taxon>Thlaspi</taxon>
    </lineage>
</organism>